<gene>
    <name evidence="17" type="ORF">NTEN_LOCUS7957</name>
</gene>
<dbReference type="EC" id="2.3.2.23" evidence="3"/>
<reference evidence="17 18" key="1">
    <citation type="submission" date="2020-02" db="EMBL/GenBank/DDBJ databases">
        <authorList>
            <person name="Ferguson B K."/>
        </authorList>
    </citation>
    <scope>NUCLEOTIDE SEQUENCE [LARGE SCALE GENOMIC DNA]</scope>
</reference>
<evidence type="ECO:0000256" key="7">
    <source>
        <dbReference type="ARBA" id="ARBA00022741"/>
    </source>
</evidence>
<dbReference type="Gene3D" id="3.10.110.10">
    <property type="entry name" value="Ubiquitin Conjugating Enzyme"/>
    <property type="match status" value="1"/>
</dbReference>
<keyword evidence="10" id="KW-0539">Nucleus</keyword>
<evidence type="ECO:0000256" key="3">
    <source>
        <dbReference type="ARBA" id="ARBA00012486"/>
    </source>
</evidence>
<dbReference type="AlphaFoldDB" id="A0A6H5GGZ6"/>
<organism evidence="17 18">
    <name type="scientific">Nesidiocoris tenuis</name>
    <dbReference type="NCBI Taxonomy" id="355587"/>
    <lineage>
        <taxon>Eukaryota</taxon>
        <taxon>Metazoa</taxon>
        <taxon>Ecdysozoa</taxon>
        <taxon>Arthropoda</taxon>
        <taxon>Hexapoda</taxon>
        <taxon>Insecta</taxon>
        <taxon>Pterygota</taxon>
        <taxon>Neoptera</taxon>
        <taxon>Paraneoptera</taxon>
        <taxon>Hemiptera</taxon>
        <taxon>Heteroptera</taxon>
        <taxon>Panheteroptera</taxon>
        <taxon>Cimicomorpha</taxon>
        <taxon>Miridae</taxon>
        <taxon>Dicyphina</taxon>
        <taxon>Nesidiocoris</taxon>
    </lineage>
</organism>
<dbReference type="GO" id="GO:0005737">
    <property type="term" value="C:cytoplasm"/>
    <property type="evidence" value="ECO:0007669"/>
    <property type="project" value="UniProtKB-SubCell"/>
</dbReference>
<dbReference type="GO" id="GO:0004869">
    <property type="term" value="F:cysteine-type endopeptidase inhibitor activity"/>
    <property type="evidence" value="ECO:0007669"/>
    <property type="project" value="TreeGrafter"/>
</dbReference>
<feature type="region of interest" description="Disordered" evidence="15">
    <location>
        <begin position="1"/>
        <end position="24"/>
    </location>
</feature>
<dbReference type="GO" id="GO:0005524">
    <property type="term" value="F:ATP binding"/>
    <property type="evidence" value="ECO:0007669"/>
    <property type="project" value="UniProtKB-KW"/>
</dbReference>
<evidence type="ECO:0000256" key="5">
    <source>
        <dbReference type="ARBA" id="ARBA00022679"/>
    </source>
</evidence>
<dbReference type="GO" id="GO:0043066">
    <property type="term" value="P:negative regulation of apoptotic process"/>
    <property type="evidence" value="ECO:0007669"/>
    <property type="project" value="TreeGrafter"/>
</dbReference>
<feature type="domain" description="UBC core" evidence="16">
    <location>
        <begin position="62"/>
        <end position="216"/>
    </location>
</feature>
<evidence type="ECO:0000256" key="15">
    <source>
        <dbReference type="SAM" id="MobiDB-lite"/>
    </source>
</evidence>
<sequence length="374" mass="41755">MLKTSNVKSTSKSGVEENSPSQLDVNFASPVGNWWDPTAEKNVYAVSRAVASLSTSGSGTAPFLLRIKRDMMSIYQDPPPGILCMQDDHDMTLIHALITGSFDTPYEGGFFYFIVRCPPNYPIEPPHVKFMTTCGGTVRFNPNLYKCGKVCISILGTWSGPAWTPALTLSSVLISIQSLLTENPYHNEPGFEREKANGDSQRYNEIIQHETIRVAVIGMIENDCGLCIPEPLMDAMRQSFTQFYDYYESTLLNQLLIQYFSFNYGIGFGFVAIQPVVENRIGTFPNSSAPQCSSDVRRYPAKHNTYQPWSCFSCPTDAVYFFLRCPNCDFTVAFDGHVVAYDEGKQIGRHERRSSELDVLGPVGDPRGEVSLEV</sequence>
<name>A0A6H5GGZ6_9HEMI</name>
<evidence type="ECO:0000256" key="10">
    <source>
        <dbReference type="ARBA" id="ARBA00023242"/>
    </source>
</evidence>
<keyword evidence="4" id="KW-0963">Cytoplasm</keyword>
<dbReference type="PANTHER" id="PTHR46116">
    <property type="entry name" value="(E3-INDEPENDENT) E2 UBIQUITIN-CONJUGATING ENZYME"/>
    <property type="match status" value="1"/>
</dbReference>
<evidence type="ECO:0000256" key="4">
    <source>
        <dbReference type="ARBA" id="ARBA00022490"/>
    </source>
</evidence>
<evidence type="ECO:0000256" key="9">
    <source>
        <dbReference type="ARBA" id="ARBA00022840"/>
    </source>
</evidence>
<evidence type="ECO:0000256" key="11">
    <source>
        <dbReference type="ARBA" id="ARBA00039894"/>
    </source>
</evidence>
<evidence type="ECO:0000256" key="8">
    <source>
        <dbReference type="ARBA" id="ARBA00022786"/>
    </source>
</evidence>
<keyword evidence="6" id="KW-0053">Apoptosis</keyword>
<dbReference type="InterPro" id="IPR016135">
    <property type="entry name" value="UBQ-conjugating_enzyme/RWD"/>
</dbReference>
<dbReference type="PROSITE" id="PS50127">
    <property type="entry name" value="UBC_2"/>
    <property type="match status" value="1"/>
</dbReference>
<evidence type="ECO:0000313" key="18">
    <source>
        <dbReference type="Proteomes" id="UP000479000"/>
    </source>
</evidence>
<accession>A0A6H5GGZ6</accession>
<evidence type="ECO:0000256" key="2">
    <source>
        <dbReference type="ARBA" id="ARBA00004496"/>
    </source>
</evidence>
<dbReference type="OrthoDB" id="47801at2759"/>
<dbReference type="Proteomes" id="UP000479000">
    <property type="component" value="Unassembled WGS sequence"/>
</dbReference>
<dbReference type="GO" id="GO:0061631">
    <property type="term" value="F:ubiquitin conjugating enzyme activity"/>
    <property type="evidence" value="ECO:0007669"/>
    <property type="project" value="UniProtKB-EC"/>
</dbReference>
<evidence type="ECO:0000259" key="16">
    <source>
        <dbReference type="PROSITE" id="PS50127"/>
    </source>
</evidence>
<proteinExistence type="predicted"/>
<dbReference type="GO" id="GO:0005634">
    <property type="term" value="C:nucleus"/>
    <property type="evidence" value="ECO:0007669"/>
    <property type="project" value="UniProtKB-SubCell"/>
</dbReference>
<keyword evidence="8" id="KW-0833">Ubl conjugation pathway</keyword>
<dbReference type="SMART" id="SM00212">
    <property type="entry name" value="UBCc"/>
    <property type="match status" value="1"/>
</dbReference>
<evidence type="ECO:0000313" key="17">
    <source>
        <dbReference type="EMBL" id="CAB0002170.1"/>
    </source>
</evidence>
<keyword evidence="9" id="KW-0067">ATP-binding</keyword>
<evidence type="ECO:0000256" key="13">
    <source>
        <dbReference type="ARBA" id="ARBA00042316"/>
    </source>
</evidence>
<keyword evidence="7" id="KW-0547">Nucleotide-binding</keyword>
<keyword evidence="18" id="KW-1185">Reference proteome</keyword>
<keyword evidence="5" id="KW-0808">Transferase</keyword>
<protein>
    <recommendedName>
        <fullName evidence="11">Ubiquitin-conjugating enzyme E2 Z</fullName>
        <ecNumber evidence="3">2.3.2.23</ecNumber>
    </recommendedName>
    <alternativeName>
        <fullName evidence="12">E2 ubiquitin-conjugating enzyme Z</fullName>
    </alternativeName>
    <alternativeName>
        <fullName evidence="14">Ubiquitin carrier protein Z</fullName>
    </alternativeName>
    <alternativeName>
        <fullName evidence="13">Ubiquitin-protein ligase Z</fullName>
    </alternativeName>
</protein>
<dbReference type="PANTHER" id="PTHR46116:SF26">
    <property type="entry name" value="UBIQUITIN-CONJUGATING ENZYME E2 Z"/>
    <property type="match status" value="1"/>
</dbReference>
<evidence type="ECO:0000256" key="6">
    <source>
        <dbReference type="ARBA" id="ARBA00022703"/>
    </source>
</evidence>
<evidence type="ECO:0000256" key="14">
    <source>
        <dbReference type="ARBA" id="ARBA00042401"/>
    </source>
</evidence>
<dbReference type="CDD" id="cd23809">
    <property type="entry name" value="UBCc_UBE2Z"/>
    <property type="match status" value="1"/>
</dbReference>
<dbReference type="InterPro" id="IPR000608">
    <property type="entry name" value="UBC"/>
</dbReference>
<dbReference type="GO" id="GO:0006915">
    <property type="term" value="P:apoptotic process"/>
    <property type="evidence" value="ECO:0007669"/>
    <property type="project" value="UniProtKB-KW"/>
</dbReference>
<dbReference type="EMBL" id="CADCXU010011959">
    <property type="protein sequence ID" value="CAB0002170.1"/>
    <property type="molecule type" value="Genomic_DNA"/>
</dbReference>
<evidence type="ECO:0000256" key="12">
    <source>
        <dbReference type="ARBA" id="ARBA00041798"/>
    </source>
</evidence>
<evidence type="ECO:0000256" key="1">
    <source>
        <dbReference type="ARBA" id="ARBA00004123"/>
    </source>
</evidence>
<comment type="subcellular location">
    <subcellularLocation>
        <location evidence="2">Cytoplasm</location>
    </subcellularLocation>
    <subcellularLocation>
        <location evidence="1">Nucleus</location>
    </subcellularLocation>
</comment>
<dbReference type="SUPFAM" id="SSF54495">
    <property type="entry name" value="UBC-like"/>
    <property type="match status" value="1"/>
</dbReference>
<dbReference type="Pfam" id="PF00179">
    <property type="entry name" value="UQ_con"/>
    <property type="match status" value="1"/>
</dbReference>